<proteinExistence type="predicted"/>
<feature type="domain" description="Homing endonuclease LAGLIDADG" evidence="1">
    <location>
        <begin position="222"/>
        <end position="322"/>
    </location>
</feature>
<gene>
    <name evidence="2" type="primary">ND5</name>
</gene>
<dbReference type="InterPro" id="IPR051289">
    <property type="entry name" value="LAGLIDADG_Endonuclease"/>
</dbReference>
<dbReference type="AlphaFoldDB" id="E0YSC8"/>
<evidence type="ECO:0000313" key="4">
    <source>
        <dbReference type="EMBL" id="ADM35390.1"/>
    </source>
</evidence>
<evidence type="ECO:0000313" key="2">
    <source>
        <dbReference type="EMBL" id="ADM35120.1"/>
    </source>
</evidence>
<dbReference type="InterPro" id="IPR027434">
    <property type="entry name" value="Homing_endonucl"/>
</dbReference>
<evidence type="ECO:0000259" key="1">
    <source>
        <dbReference type="Pfam" id="PF00961"/>
    </source>
</evidence>
<name>E0YSC8_9PLEO</name>
<organism evidence="2">
    <name type="scientific">Leptosphaeria sclerotioides</name>
    <dbReference type="NCBI Taxonomy" id="1077376"/>
    <lineage>
        <taxon>Eukaryota</taxon>
        <taxon>Fungi</taxon>
        <taxon>Dikarya</taxon>
        <taxon>Ascomycota</taxon>
        <taxon>Pezizomycotina</taxon>
        <taxon>Dothideomycetes</taxon>
        <taxon>Pleosporomycetidae</taxon>
        <taxon>Pleosporales</taxon>
        <taxon>Pleosporineae</taxon>
        <taxon>Leptosphaeriaceae</taxon>
        <taxon>Leptosphaeria</taxon>
    </lineage>
</organism>
<protein>
    <submittedName>
        <fullName evidence="2">ND5 intron protein</fullName>
    </submittedName>
</protein>
<dbReference type="SUPFAM" id="SSF55608">
    <property type="entry name" value="Homing endonucleases"/>
    <property type="match status" value="2"/>
</dbReference>
<dbReference type="EMBL" id="HM158538">
    <property type="protein sequence ID" value="ADM35120.1"/>
    <property type="molecule type" value="Genomic_DNA"/>
</dbReference>
<dbReference type="InterPro" id="IPR004860">
    <property type="entry name" value="LAGLIDADG_dom"/>
</dbReference>
<feature type="domain" description="Homing endonuclease LAGLIDADG" evidence="1">
    <location>
        <begin position="62"/>
        <end position="163"/>
    </location>
</feature>
<accession>E0YSC8</accession>
<evidence type="ECO:0000313" key="3">
    <source>
        <dbReference type="EMBL" id="ADM35123.1"/>
    </source>
</evidence>
<dbReference type="GO" id="GO:0004519">
    <property type="term" value="F:endonuclease activity"/>
    <property type="evidence" value="ECO:0007669"/>
    <property type="project" value="InterPro"/>
</dbReference>
<dbReference type="EMBL" id="HM158539">
    <property type="protein sequence ID" value="ADM35123.1"/>
    <property type="molecule type" value="Genomic_DNA"/>
</dbReference>
<reference evidence="2" key="1">
    <citation type="submission" date="2010-04" db="EMBL/GenBank/DDBJ databases">
        <title>Genetic and morphological evidence that Phoma sclerotioides, causal agent of brown root rot of alfalfa, is composed of a species complex.</title>
        <authorList>
            <person name="Wunsch M.J."/>
            <person name="Bergstrom G.C."/>
        </authorList>
    </citation>
    <scope>NUCLEOTIDE SEQUENCE</scope>
    <source>
        <strain evidence="3">NY Chz1-15r</strain>
        <strain evidence="2">NY Chz1-7r</strain>
        <strain evidence="4">VT 3-2-1-7r</strain>
    </source>
</reference>
<dbReference type="Pfam" id="PF00961">
    <property type="entry name" value="LAGLIDADG_1"/>
    <property type="match status" value="2"/>
</dbReference>
<dbReference type="PANTHER" id="PTHR36181">
    <property type="entry name" value="INTRON-ENCODED ENDONUCLEASE AI3-RELATED"/>
    <property type="match status" value="1"/>
</dbReference>
<keyword evidence="2" id="KW-0496">Mitochondrion</keyword>
<dbReference type="GO" id="GO:0005739">
    <property type="term" value="C:mitochondrion"/>
    <property type="evidence" value="ECO:0007669"/>
    <property type="project" value="UniProtKB-ARBA"/>
</dbReference>
<dbReference type="EMBL" id="HM158673">
    <property type="protein sequence ID" value="ADM35390.1"/>
    <property type="molecule type" value="Genomic_DNA"/>
</dbReference>
<geneLocation type="mitochondrion" evidence="2"/>
<dbReference type="PANTHER" id="PTHR36181:SF4">
    <property type="entry name" value="LAGLIDADG ENDONUCLEASE"/>
    <property type="match status" value="1"/>
</dbReference>
<accession>E0YT48</accession>
<dbReference type="FunFam" id="3.10.28.10:FF:000010">
    <property type="entry name" value="LAGLIDADG homing endonuclease I-LtrII"/>
    <property type="match status" value="1"/>
</dbReference>
<sequence length="355" mass="40340">MFIKSYLMNLRCILQGSERNRDIKLGFNMQQSWNSYIKSPSKQFDLKNFSTYRSTIVNPGVWSGLIDGEGSFSIIISKSKVRTLGWRAELKFQLGLHTKDLNLLCLLQQHLGGIGSIHLAQNRDIVNYSIDSIKDLNNLIINLEKYPLLTQKAADLLLFKKAVELVNNKAHLTLEGLEKIVNIKASMNLGLSDMLISEFPGHVPVERPVINNDNVILNPYWISGFVSAEGNFDVRVPSTNSKLGYRVQLRFRISQHSRDLILMQKIVEYLGSGKIYKYAGKSAISLTIVDFKNITNILVPFFNENPIIGIKLHDYIDWCKIHSLMLNRSHLTVEGINSIRKIKSGMNTGRNFENN</sequence>
<dbReference type="FunFam" id="3.10.28.10:FF:000028">
    <property type="entry name" value="Laglidadg endonuclease"/>
    <property type="match status" value="1"/>
</dbReference>
<dbReference type="Gene3D" id="3.10.28.10">
    <property type="entry name" value="Homing endonucleases"/>
    <property type="match status" value="2"/>
</dbReference>